<evidence type="ECO:0000313" key="4">
    <source>
        <dbReference type="Proteomes" id="UP000060277"/>
    </source>
</evidence>
<dbReference type="PROSITE" id="PS50943">
    <property type="entry name" value="HTH_CROC1"/>
    <property type="match status" value="1"/>
</dbReference>
<organism evidence="2 4">
    <name type="scientific">Pandoraea norimbergensis</name>
    <dbReference type="NCBI Taxonomy" id="93219"/>
    <lineage>
        <taxon>Bacteria</taxon>
        <taxon>Pseudomonadati</taxon>
        <taxon>Pseudomonadota</taxon>
        <taxon>Betaproteobacteria</taxon>
        <taxon>Burkholderiales</taxon>
        <taxon>Burkholderiaceae</taxon>
        <taxon>Pandoraea</taxon>
    </lineage>
</organism>
<reference evidence="4" key="1">
    <citation type="submission" date="2015-12" db="EMBL/GenBank/DDBJ databases">
        <title>Complete genome sequence of Pandoraea norimbergensis DSM 11628.</title>
        <authorList>
            <person name="Ee R."/>
            <person name="Lim Y.-L."/>
            <person name="Yong D."/>
            <person name="Yin W.-F."/>
            <person name="Chan K.-G."/>
        </authorList>
    </citation>
    <scope>NUCLEOTIDE SEQUENCE [LARGE SCALE GENOMIC DNA]</scope>
    <source>
        <strain evidence="3 4">DSM 11628</strain>
    </source>
</reference>
<evidence type="ECO:0000313" key="2">
    <source>
        <dbReference type="EMBL" id="ALS60687.1"/>
    </source>
</evidence>
<feature type="domain" description="HTH cro/C1-type" evidence="1">
    <location>
        <begin position="6"/>
        <end position="59"/>
    </location>
</feature>
<gene>
    <name evidence="2" type="ORF">AT302_13805</name>
    <name evidence="3" type="ORF">AT302_21500</name>
</gene>
<protein>
    <recommendedName>
        <fullName evidence="1">HTH cro/C1-type domain-containing protein</fullName>
    </recommendedName>
</protein>
<dbReference type="CDD" id="cd00093">
    <property type="entry name" value="HTH_XRE"/>
    <property type="match status" value="1"/>
</dbReference>
<dbReference type="Pfam" id="PF01381">
    <property type="entry name" value="HTH_3"/>
    <property type="match status" value="1"/>
</dbReference>
<proteinExistence type="predicted"/>
<dbReference type="EMBL" id="CP013480">
    <property type="protein sequence ID" value="ALS60687.1"/>
    <property type="molecule type" value="Genomic_DNA"/>
</dbReference>
<reference evidence="2" key="2">
    <citation type="submission" date="2016-06" db="EMBL/GenBank/DDBJ databases">
        <title>Complete genome sequence of Pandoraea norimbergensis DSM 11628.</title>
        <authorList>
            <person name="Ee R."/>
            <person name="Lim Y.-L."/>
            <person name="Yong D."/>
            <person name="Yin W.-F."/>
            <person name="Chan K.-G."/>
        </authorList>
    </citation>
    <scope>NUCLEOTIDE SEQUENCE</scope>
    <source>
        <strain evidence="2">DSM 11628</strain>
    </source>
</reference>
<accession>A0ABM7DM42</accession>
<dbReference type="Gene3D" id="1.10.260.40">
    <property type="entry name" value="lambda repressor-like DNA-binding domains"/>
    <property type="match status" value="1"/>
</dbReference>
<evidence type="ECO:0000259" key="1">
    <source>
        <dbReference type="PROSITE" id="PS50943"/>
    </source>
</evidence>
<dbReference type="SMART" id="SM00530">
    <property type="entry name" value="HTH_XRE"/>
    <property type="match status" value="1"/>
</dbReference>
<dbReference type="SUPFAM" id="SSF47413">
    <property type="entry name" value="lambda repressor-like DNA-binding domains"/>
    <property type="match status" value="1"/>
</dbReference>
<evidence type="ECO:0000313" key="3">
    <source>
        <dbReference type="EMBL" id="ALS61972.1"/>
    </source>
</evidence>
<dbReference type="InterPro" id="IPR010982">
    <property type="entry name" value="Lambda_DNA-bd_dom_sf"/>
</dbReference>
<dbReference type="EMBL" id="CP013480">
    <property type="protein sequence ID" value="ALS61972.1"/>
    <property type="molecule type" value="Genomic_DNA"/>
</dbReference>
<dbReference type="InterPro" id="IPR001387">
    <property type="entry name" value="Cro/C1-type_HTH"/>
</dbReference>
<name>A0ABM7DM42_9BURK</name>
<dbReference type="RefSeq" id="WP_058377601.1">
    <property type="nucleotide sequence ID" value="NZ_CP013480.3"/>
</dbReference>
<sequence>MIGNRLKEERKRLGFNQEGFAGLASVSRRAYAEWEAGNTFPTAQQLSAFASVGADIQYIVTAERRGGGIGEAAVHQAVLDAVALLSLDKKLDAQQLAKAVVQLCRKPAPISESQQGTRYEGSMQVFHQAPTGDIAGRDIVNNGKVRKGK</sequence>
<keyword evidence="4" id="KW-1185">Reference proteome</keyword>
<dbReference type="Proteomes" id="UP000060277">
    <property type="component" value="Chromosome"/>
</dbReference>